<dbReference type="OrthoDB" id="277802at2759"/>
<gene>
    <name evidence="2" type="ORF">Pfra01_000285200</name>
</gene>
<dbReference type="AlphaFoldDB" id="A0A9W6TXZ5"/>
<dbReference type="Proteomes" id="UP001165121">
    <property type="component" value="Unassembled WGS sequence"/>
</dbReference>
<keyword evidence="3" id="KW-1185">Reference proteome</keyword>
<feature type="region of interest" description="Disordered" evidence="1">
    <location>
        <begin position="23"/>
        <end position="63"/>
    </location>
</feature>
<name>A0A9W6TXZ5_9STRA</name>
<reference evidence="2" key="1">
    <citation type="submission" date="2023-04" db="EMBL/GenBank/DDBJ databases">
        <title>Phytophthora fragariaefolia NBRC 109709.</title>
        <authorList>
            <person name="Ichikawa N."/>
            <person name="Sato H."/>
            <person name="Tonouchi N."/>
        </authorList>
    </citation>
    <scope>NUCLEOTIDE SEQUENCE</scope>
    <source>
        <strain evidence="2">NBRC 109709</strain>
    </source>
</reference>
<evidence type="ECO:0000313" key="2">
    <source>
        <dbReference type="EMBL" id="GMF21445.1"/>
    </source>
</evidence>
<dbReference type="EMBL" id="BSXT01000227">
    <property type="protein sequence ID" value="GMF21445.1"/>
    <property type="molecule type" value="Genomic_DNA"/>
</dbReference>
<evidence type="ECO:0000313" key="3">
    <source>
        <dbReference type="Proteomes" id="UP001165121"/>
    </source>
</evidence>
<comment type="caution">
    <text evidence="2">The sequence shown here is derived from an EMBL/GenBank/DDBJ whole genome shotgun (WGS) entry which is preliminary data.</text>
</comment>
<organism evidence="2 3">
    <name type="scientific">Phytophthora fragariaefolia</name>
    <dbReference type="NCBI Taxonomy" id="1490495"/>
    <lineage>
        <taxon>Eukaryota</taxon>
        <taxon>Sar</taxon>
        <taxon>Stramenopiles</taxon>
        <taxon>Oomycota</taxon>
        <taxon>Peronosporomycetes</taxon>
        <taxon>Peronosporales</taxon>
        <taxon>Peronosporaceae</taxon>
        <taxon>Phytophthora</taxon>
    </lineage>
</organism>
<sequence length="216" mass="24109">MNKMNLPPPFDEDAIPGRFSLKQEQEFTAAEIRGKNRKRPRTNESMGEQFVEEEDDDDSVAGQNAVADDQIDTPALEVHPPQMPQSSKHTEDNLLVKCSSTDANLRTELIGKPLVRHNKLSAVKTNAALSGAFQLEAESDRSPEMRQLTRPGVISKNEVDRQRVSPEASYSRGLSSNIVWVKNIARGLDEKDLRFVFGYVLPLDSALECVIVCFLL</sequence>
<proteinExistence type="predicted"/>
<accession>A0A9W6TXZ5</accession>
<evidence type="ECO:0000256" key="1">
    <source>
        <dbReference type="SAM" id="MobiDB-lite"/>
    </source>
</evidence>
<feature type="compositionally biased region" description="Acidic residues" evidence="1">
    <location>
        <begin position="50"/>
        <end position="59"/>
    </location>
</feature>
<protein>
    <submittedName>
        <fullName evidence="2">Unnamed protein product</fullName>
    </submittedName>
</protein>